<dbReference type="CDD" id="cd19411">
    <property type="entry name" value="MCP2201-like_sensor"/>
    <property type="match status" value="1"/>
</dbReference>
<dbReference type="FunFam" id="1.10.287.950:FF:000001">
    <property type="entry name" value="Methyl-accepting chemotaxis sensory transducer"/>
    <property type="match status" value="1"/>
</dbReference>
<organism evidence="8 9">
    <name type="scientific">Variovorax guangxiensis</name>
    <dbReference type="NCBI Taxonomy" id="1775474"/>
    <lineage>
        <taxon>Bacteria</taxon>
        <taxon>Pseudomonadati</taxon>
        <taxon>Pseudomonadota</taxon>
        <taxon>Betaproteobacteria</taxon>
        <taxon>Burkholderiales</taxon>
        <taxon>Comamonadaceae</taxon>
        <taxon>Variovorax</taxon>
    </lineage>
</organism>
<dbReference type="CDD" id="cd06225">
    <property type="entry name" value="HAMP"/>
    <property type="match status" value="1"/>
</dbReference>
<comment type="caution">
    <text evidence="8">The sequence shown here is derived from an EMBL/GenBank/DDBJ whole genome shotgun (WGS) entry which is preliminary data.</text>
</comment>
<dbReference type="GO" id="GO:0007165">
    <property type="term" value="P:signal transduction"/>
    <property type="evidence" value="ECO:0007669"/>
    <property type="project" value="UniProtKB-KW"/>
</dbReference>
<keyword evidence="5" id="KW-0812">Transmembrane</keyword>
<gene>
    <name evidence="8" type="ORF">EJP67_29995</name>
</gene>
<dbReference type="InterPro" id="IPR024478">
    <property type="entry name" value="HlyB_4HB_MCP"/>
</dbReference>
<evidence type="ECO:0000259" key="7">
    <source>
        <dbReference type="PROSITE" id="PS50885"/>
    </source>
</evidence>
<feature type="domain" description="Methyl-accepting transducer" evidence="6">
    <location>
        <begin position="269"/>
        <end position="498"/>
    </location>
</feature>
<keyword evidence="4" id="KW-0807">Transducer</keyword>
<feature type="transmembrane region" description="Helical" evidence="5">
    <location>
        <begin position="12"/>
        <end position="34"/>
    </location>
</feature>
<evidence type="ECO:0000256" key="1">
    <source>
        <dbReference type="ARBA" id="ARBA00004370"/>
    </source>
</evidence>
<keyword evidence="5" id="KW-0472">Membrane</keyword>
<evidence type="ECO:0000313" key="9">
    <source>
        <dbReference type="Proteomes" id="UP000281118"/>
    </source>
</evidence>
<evidence type="ECO:0000259" key="6">
    <source>
        <dbReference type="PROSITE" id="PS50111"/>
    </source>
</evidence>
<dbReference type="PANTHER" id="PTHR43531">
    <property type="entry name" value="PROTEIN ICFG"/>
    <property type="match status" value="1"/>
</dbReference>
<protein>
    <submittedName>
        <fullName evidence="8">HAMP domain-containing protein</fullName>
    </submittedName>
</protein>
<dbReference type="Gene3D" id="1.10.287.950">
    <property type="entry name" value="Methyl-accepting chemotaxis protein"/>
    <property type="match status" value="1"/>
</dbReference>
<dbReference type="SMART" id="SM00304">
    <property type="entry name" value="HAMP"/>
    <property type="match status" value="1"/>
</dbReference>
<dbReference type="InterPro" id="IPR004089">
    <property type="entry name" value="MCPsignal_dom"/>
</dbReference>
<dbReference type="GO" id="GO:0005886">
    <property type="term" value="C:plasma membrane"/>
    <property type="evidence" value="ECO:0007669"/>
    <property type="project" value="TreeGrafter"/>
</dbReference>
<accession>A0A3S0Z8U6</accession>
<sequence length="516" mass="54837">MNLRNLKIGARLGFGFAAMLLLMVVIAGTGVLRLKNVGETTDEMVKHALVKERLASEWLSNLHSNTVANLAMIRTADPEVAAYFSNMQVEGSSRISRAQKELVPMLSSPEEKALYAAIAASRVVVLETVGKLNKLKDSGRLEEANALANTKFSEALEVYGNAVESLAKHQRSKIDESAKLISSDFRNGRAVLLMLSGIALILGALLAWRSTVGIVRPLRDAVMVAETVAVGDLSRSIDAWGRDEAGQLILALKNMSEGLARVVAEVREGTDSISRASGEIALGNQNLSSRTEEQASSLAQTAVSMGELTLTVKRNANNARRASQSAVSASEVALRGGHTVSRVVTAMDSINASSKKIEDITGVIDGIAFQTNILALNAAVEAARAGEQGRGFAVVAAEVRSLAQRSAAAAKEIKILIADSVSEVEEGSRQVEEAGRTMEEVVGSVRQVTSIMSEISTASHEQASGIEQINQAIMQMDMVTQQNSALVEQASAAAQSLQESAEGLVRAVSTFTLRMH</sequence>
<dbReference type="PANTHER" id="PTHR43531:SF14">
    <property type="entry name" value="METHYL-ACCEPTING CHEMOTAXIS PROTEIN I-RELATED"/>
    <property type="match status" value="1"/>
</dbReference>
<dbReference type="OrthoDB" id="9763018at2"/>
<evidence type="ECO:0000313" key="8">
    <source>
        <dbReference type="EMBL" id="RUR71285.1"/>
    </source>
</evidence>
<reference evidence="8 9" key="1">
    <citation type="submission" date="2018-12" db="EMBL/GenBank/DDBJ databases">
        <title>The genome sequences of Variovorax guangxiensis DSM 27352.</title>
        <authorList>
            <person name="Gao J."/>
            <person name="Sun J."/>
        </authorList>
    </citation>
    <scope>NUCLEOTIDE SEQUENCE [LARGE SCALE GENOMIC DNA]</scope>
    <source>
        <strain evidence="8 9">DSM 27352</strain>
    </source>
</reference>
<dbReference type="GO" id="GO:0004888">
    <property type="term" value="F:transmembrane signaling receptor activity"/>
    <property type="evidence" value="ECO:0007669"/>
    <property type="project" value="InterPro"/>
</dbReference>
<dbReference type="Pfam" id="PF00015">
    <property type="entry name" value="MCPsignal"/>
    <property type="match status" value="1"/>
</dbReference>
<evidence type="ECO:0000256" key="2">
    <source>
        <dbReference type="ARBA" id="ARBA00022481"/>
    </source>
</evidence>
<dbReference type="InterPro" id="IPR003660">
    <property type="entry name" value="HAMP_dom"/>
</dbReference>
<dbReference type="EMBL" id="RXFT01000019">
    <property type="protein sequence ID" value="RUR71285.1"/>
    <property type="molecule type" value="Genomic_DNA"/>
</dbReference>
<comment type="similarity">
    <text evidence="3">Belongs to the methyl-accepting chemotaxis (MCP) protein family.</text>
</comment>
<evidence type="ECO:0000256" key="5">
    <source>
        <dbReference type="SAM" id="Phobius"/>
    </source>
</evidence>
<dbReference type="PROSITE" id="PS50111">
    <property type="entry name" value="CHEMOTAXIS_TRANSDUC_2"/>
    <property type="match status" value="1"/>
</dbReference>
<dbReference type="Proteomes" id="UP000281118">
    <property type="component" value="Unassembled WGS sequence"/>
</dbReference>
<evidence type="ECO:0000256" key="3">
    <source>
        <dbReference type="ARBA" id="ARBA00029447"/>
    </source>
</evidence>
<dbReference type="RefSeq" id="WP_126025363.1">
    <property type="nucleotide sequence ID" value="NZ_RXFT01000019.1"/>
</dbReference>
<name>A0A3S0Z8U6_9BURK</name>
<keyword evidence="2" id="KW-0488">Methylation</keyword>
<dbReference type="PROSITE" id="PS50885">
    <property type="entry name" value="HAMP"/>
    <property type="match status" value="1"/>
</dbReference>
<dbReference type="SMART" id="SM00283">
    <property type="entry name" value="MA"/>
    <property type="match status" value="1"/>
</dbReference>
<feature type="transmembrane region" description="Helical" evidence="5">
    <location>
        <begin position="190"/>
        <end position="208"/>
    </location>
</feature>
<evidence type="ECO:0000256" key="4">
    <source>
        <dbReference type="PROSITE-ProRule" id="PRU00284"/>
    </source>
</evidence>
<dbReference type="SUPFAM" id="SSF58104">
    <property type="entry name" value="Methyl-accepting chemotaxis protein (MCP) signaling domain"/>
    <property type="match status" value="1"/>
</dbReference>
<dbReference type="InterPro" id="IPR004090">
    <property type="entry name" value="Chemotax_Me-accpt_rcpt"/>
</dbReference>
<dbReference type="AlphaFoldDB" id="A0A3S0Z8U6"/>
<feature type="domain" description="HAMP" evidence="7">
    <location>
        <begin position="212"/>
        <end position="264"/>
    </location>
</feature>
<dbReference type="PRINTS" id="PR00260">
    <property type="entry name" value="CHEMTRNSDUCR"/>
</dbReference>
<dbReference type="Pfam" id="PF00672">
    <property type="entry name" value="HAMP"/>
    <property type="match status" value="1"/>
</dbReference>
<keyword evidence="5" id="KW-1133">Transmembrane helix</keyword>
<comment type="subcellular location">
    <subcellularLocation>
        <location evidence="1">Membrane</location>
    </subcellularLocation>
</comment>
<dbReference type="InterPro" id="IPR051310">
    <property type="entry name" value="MCP_chemotaxis"/>
</dbReference>
<dbReference type="CDD" id="cd11386">
    <property type="entry name" value="MCP_signal"/>
    <property type="match status" value="1"/>
</dbReference>
<dbReference type="GO" id="GO:0006935">
    <property type="term" value="P:chemotaxis"/>
    <property type="evidence" value="ECO:0007669"/>
    <property type="project" value="InterPro"/>
</dbReference>
<dbReference type="InterPro" id="IPR047347">
    <property type="entry name" value="YvaQ-like_sensor"/>
</dbReference>
<dbReference type="Pfam" id="PF12729">
    <property type="entry name" value="4HB_MCP_1"/>
    <property type="match status" value="1"/>
</dbReference>
<proteinExistence type="inferred from homology"/>